<dbReference type="Proteomes" id="UP000327013">
    <property type="component" value="Chromosome 4"/>
</dbReference>
<name>A0A660KW15_9ROSI</name>
<proteinExistence type="predicted"/>
<accession>A0A660KW15</accession>
<reference evidence="1 2" key="1">
    <citation type="submission" date="2019-06" db="EMBL/GenBank/DDBJ databases">
        <title>A chromosomal-level reference genome of Carpinus fangiana (Coryloideae, Betulaceae).</title>
        <authorList>
            <person name="Yang X."/>
            <person name="Wang Z."/>
            <person name="Zhang L."/>
            <person name="Hao G."/>
            <person name="Liu J."/>
            <person name="Yang Y."/>
        </authorList>
    </citation>
    <scope>NUCLEOTIDE SEQUENCE [LARGE SCALE GENOMIC DNA]</scope>
    <source>
        <strain evidence="1">Cfa_2016G</strain>
        <tissue evidence="1">Leaf</tissue>
    </source>
</reference>
<dbReference type="EMBL" id="CM017324">
    <property type="protein sequence ID" value="KAE8038479.1"/>
    <property type="molecule type" value="Genomic_DNA"/>
</dbReference>
<evidence type="ECO:0000313" key="1">
    <source>
        <dbReference type="EMBL" id="KAE8038479.1"/>
    </source>
</evidence>
<sequence length="267" mass="28263">METQREGKAVKERSCGFVEQVTLVTQKRQAVARDNDHREMLSSKVHGQAGSAPGSGVCGVALCGAAAKVCGEKASAVGQEGCIPASGVSGDGSRGGDGAVGVQGGANPKGRWVQVLLSPAPQTVEGTCQPSQSKVPLREEEVYDKGVSGINVKVELYNCREWLKRVRGELDAGLQRLNKIIGELDFIGPGQKCTGKEWVPKPKRNLEPRGGLAQISQRASRWALRQRQRCRAWPGVAGGPVWAICRRPESGGGSDSICRGSSGLACY</sequence>
<gene>
    <name evidence="1" type="ORF">FH972_010984</name>
</gene>
<dbReference type="AlphaFoldDB" id="A0A660KW15"/>
<keyword evidence="2" id="KW-1185">Reference proteome</keyword>
<organism evidence="1 2">
    <name type="scientific">Carpinus fangiana</name>
    <dbReference type="NCBI Taxonomy" id="176857"/>
    <lineage>
        <taxon>Eukaryota</taxon>
        <taxon>Viridiplantae</taxon>
        <taxon>Streptophyta</taxon>
        <taxon>Embryophyta</taxon>
        <taxon>Tracheophyta</taxon>
        <taxon>Spermatophyta</taxon>
        <taxon>Magnoliopsida</taxon>
        <taxon>eudicotyledons</taxon>
        <taxon>Gunneridae</taxon>
        <taxon>Pentapetalae</taxon>
        <taxon>rosids</taxon>
        <taxon>fabids</taxon>
        <taxon>Fagales</taxon>
        <taxon>Betulaceae</taxon>
        <taxon>Carpinus</taxon>
    </lineage>
</organism>
<evidence type="ECO:0000313" key="2">
    <source>
        <dbReference type="Proteomes" id="UP000327013"/>
    </source>
</evidence>
<protein>
    <submittedName>
        <fullName evidence="1">Uncharacterized protein</fullName>
    </submittedName>
</protein>